<keyword evidence="3" id="KW-0808">Transferase</keyword>
<dbReference type="EMBL" id="BOON01000072">
    <property type="protein sequence ID" value="GII26254.1"/>
    <property type="molecule type" value="Genomic_DNA"/>
</dbReference>
<evidence type="ECO:0000259" key="4">
    <source>
        <dbReference type="Pfam" id="PF08241"/>
    </source>
</evidence>
<organism evidence="5 6">
    <name type="scientific">Planosporangium mesophilum</name>
    <dbReference type="NCBI Taxonomy" id="689768"/>
    <lineage>
        <taxon>Bacteria</taxon>
        <taxon>Bacillati</taxon>
        <taxon>Actinomycetota</taxon>
        <taxon>Actinomycetes</taxon>
        <taxon>Micromonosporales</taxon>
        <taxon>Micromonosporaceae</taxon>
        <taxon>Planosporangium</taxon>
    </lineage>
</organism>
<evidence type="ECO:0000256" key="3">
    <source>
        <dbReference type="ARBA" id="ARBA00022679"/>
    </source>
</evidence>
<feature type="domain" description="Methyltransferase type 11" evidence="4">
    <location>
        <begin position="44"/>
        <end position="132"/>
    </location>
</feature>
<comment type="similarity">
    <text evidence="1">Belongs to the methyltransferase superfamily.</text>
</comment>
<dbReference type="CDD" id="cd02440">
    <property type="entry name" value="AdoMet_MTases"/>
    <property type="match status" value="1"/>
</dbReference>
<proteinExistence type="inferred from homology"/>
<comment type="caution">
    <text evidence="5">The sequence shown here is derived from an EMBL/GenBank/DDBJ whole genome shotgun (WGS) entry which is preliminary data.</text>
</comment>
<gene>
    <name evidence="5" type="ORF">Pme01_58510</name>
</gene>
<keyword evidence="6" id="KW-1185">Reference proteome</keyword>
<reference evidence="5" key="1">
    <citation type="submission" date="2021-01" db="EMBL/GenBank/DDBJ databases">
        <title>Whole genome shotgun sequence of Planosporangium mesophilum NBRC 109066.</title>
        <authorList>
            <person name="Komaki H."/>
            <person name="Tamura T."/>
        </authorList>
    </citation>
    <scope>NUCLEOTIDE SEQUENCE</scope>
    <source>
        <strain evidence="5">NBRC 109066</strain>
    </source>
</reference>
<dbReference type="Proteomes" id="UP000599074">
    <property type="component" value="Unassembled WGS sequence"/>
</dbReference>
<evidence type="ECO:0000256" key="2">
    <source>
        <dbReference type="ARBA" id="ARBA00022603"/>
    </source>
</evidence>
<dbReference type="GO" id="GO:0032259">
    <property type="term" value="P:methylation"/>
    <property type="evidence" value="ECO:0007669"/>
    <property type="project" value="UniProtKB-KW"/>
</dbReference>
<dbReference type="AlphaFoldDB" id="A0A8J3X453"/>
<protein>
    <submittedName>
        <fullName evidence="5">SAM-dependent methyltransferase</fullName>
    </submittedName>
</protein>
<dbReference type="InterPro" id="IPR029063">
    <property type="entry name" value="SAM-dependent_MTases_sf"/>
</dbReference>
<keyword evidence="2 5" id="KW-0489">Methyltransferase</keyword>
<dbReference type="InterPro" id="IPR051052">
    <property type="entry name" value="Diverse_substrate_MTase"/>
</dbReference>
<dbReference type="Gene3D" id="3.40.50.150">
    <property type="entry name" value="Vaccinia Virus protein VP39"/>
    <property type="match status" value="1"/>
</dbReference>
<accession>A0A8J3X453</accession>
<sequence>MEASARQAQARSFGPAADLYDRVRPRYPIEAIRWILGDRPLTVVDLGAGTGILTRQLVGIGYEPIPVEPDPGMRRRLGETGGAPDALDGSAEAIPLPDASVDAVVAGQAYHWFDHERAHAEIARVLKPGGVFGPLWNDRDDQVPWIAALSEIVDDDQSSGVQVAPLGPLFTPLEQATFRHAVRQTPQTLLELVRSRSFYLTAAPARRAEVDTAVRELCATHPDLAGRDEFDLPYVTYAFRARRAS</sequence>
<dbReference type="RefSeq" id="WP_168113481.1">
    <property type="nucleotide sequence ID" value="NZ_BOON01000072.1"/>
</dbReference>
<evidence type="ECO:0000313" key="6">
    <source>
        <dbReference type="Proteomes" id="UP000599074"/>
    </source>
</evidence>
<evidence type="ECO:0000313" key="5">
    <source>
        <dbReference type="EMBL" id="GII26254.1"/>
    </source>
</evidence>
<dbReference type="GO" id="GO:0008757">
    <property type="term" value="F:S-adenosylmethionine-dependent methyltransferase activity"/>
    <property type="evidence" value="ECO:0007669"/>
    <property type="project" value="InterPro"/>
</dbReference>
<dbReference type="PANTHER" id="PTHR44942:SF4">
    <property type="entry name" value="METHYLTRANSFERASE TYPE 11 DOMAIN-CONTAINING PROTEIN"/>
    <property type="match status" value="1"/>
</dbReference>
<dbReference type="SUPFAM" id="SSF53335">
    <property type="entry name" value="S-adenosyl-L-methionine-dependent methyltransferases"/>
    <property type="match status" value="1"/>
</dbReference>
<evidence type="ECO:0000256" key="1">
    <source>
        <dbReference type="ARBA" id="ARBA00008361"/>
    </source>
</evidence>
<dbReference type="InterPro" id="IPR013216">
    <property type="entry name" value="Methyltransf_11"/>
</dbReference>
<name>A0A8J3X453_9ACTN</name>
<dbReference type="Pfam" id="PF08241">
    <property type="entry name" value="Methyltransf_11"/>
    <property type="match status" value="1"/>
</dbReference>
<dbReference type="PANTHER" id="PTHR44942">
    <property type="entry name" value="METHYLTRANSF_11 DOMAIN-CONTAINING PROTEIN"/>
    <property type="match status" value="1"/>
</dbReference>